<dbReference type="GO" id="GO:0045275">
    <property type="term" value="C:respiratory chain complex III"/>
    <property type="evidence" value="ECO:0007669"/>
    <property type="project" value="UniProtKB-UniRule"/>
</dbReference>
<gene>
    <name evidence="13" type="ORF">SAPINGB_P005611</name>
</gene>
<dbReference type="AlphaFoldDB" id="A0A5E8C0L7"/>
<evidence type="ECO:0000256" key="4">
    <source>
        <dbReference type="ARBA" id="ARBA00022660"/>
    </source>
</evidence>
<reference evidence="13 14" key="1">
    <citation type="submission" date="2019-09" db="EMBL/GenBank/DDBJ databases">
        <authorList>
            <person name="Brejova B."/>
        </authorList>
    </citation>
    <scope>NUCLEOTIDE SEQUENCE [LARGE SCALE GENOMIC DNA]</scope>
</reference>
<comment type="similarity">
    <text evidence="2 12">Belongs to the UQCR10/QCR9 family.</text>
</comment>
<dbReference type="SUPFAM" id="SSF81514">
    <property type="entry name" value="Subunit X (non-heme 7 kDa protein) of cytochrome bc1 complex (Ubiquinol-cytochrome c reductase)"/>
    <property type="match status" value="1"/>
</dbReference>
<evidence type="ECO:0000256" key="5">
    <source>
        <dbReference type="ARBA" id="ARBA00022692"/>
    </source>
</evidence>
<comment type="function">
    <text evidence="12">Component of the ubiquinol-cytochrome c oxidoreductase, a multisubunit transmembrane complex that is part of the mitochondrial electron transport chain which drives oxidative phosphorylation. The complex plays an important role in the uptake of multiple carbon sources present in different host niches.</text>
</comment>
<dbReference type="OrthoDB" id="44067at2759"/>
<dbReference type="PANTHER" id="PTHR12980">
    <property type="entry name" value="UBIQUINOL-CYTOCHROME C REDUCTASE COMPLEX, SUBUNIT X"/>
    <property type="match status" value="1"/>
</dbReference>
<accession>A0A5E8C0L7</accession>
<keyword evidence="3 12" id="KW-0813">Transport</keyword>
<protein>
    <recommendedName>
        <fullName evidence="11 12">Complex III subunit 9</fullName>
    </recommendedName>
</protein>
<feature type="transmembrane region" description="Helical" evidence="12">
    <location>
        <begin position="12"/>
        <end position="34"/>
    </location>
</feature>
<evidence type="ECO:0000313" key="13">
    <source>
        <dbReference type="EMBL" id="VVT57254.1"/>
    </source>
</evidence>
<keyword evidence="5 12" id="KW-0812">Transmembrane</keyword>
<keyword evidence="4 12" id="KW-0679">Respiratory chain</keyword>
<evidence type="ECO:0000256" key="7">
    <source>
        <dbReference type="ARBA" id="ARBA00022982"/>
    </source>
</evidence>
<evidence type="ECO:0000256" key="12">
    <source>
        <dbReference type="RuleBase" id="RU368056"/>
    </source>
</evidence>
<keyword evidence="9 12" id="KW-0496">Mitochondrion</keyword>
<dbReference type="GO" id="GO:0006122">
    <property type="term" value="P:mitochondrial electron transport, ubiquinol to cytochrome c"/>
    <property type="evidence" value="ECO:0007669"/>
    <property type="project" value="UniProtKB-UniRule"/>
</dbReference>
<proteinExistence type="inferred from homology"/>
<organism evidence="13 14">
    <name type="scientific">Magnusiomyces paraingens</name>
    <dbReference type="NCBI Taxonomy" id="2606893"/>
    <lineage>
        <taxon>Eukaryota</taxon>
        <taxon>Fungi</taxon>
        <taxon>Dikarya</taxon>
        <taxon>Ascomycota</taxon>
        <taxon>Saccharomycotina</taxon>
        <taxon>Dipodascomycetes</taxon>
        <taxon>Dipodascales</taxon>
        <taxon>Dipodascaceae</taxon>
        <taxon>Magnusiomyces</taxon>
    </lineage>
</organism>
<evidence type="ECO:0000256" key="6">
    <source>
        <dbReference type="ARBA" id="ARBA00022792"/>
    </source>
</evidence>
<dbReference type="GO" id="GO:0005743">
    <property type="term" value="C:mitochondrial inner membrane"/>
    <property type="evidence" value="ECO:0007669"/>
    <property type="project" value="UniProtKB-SubCell"/>
</dbReference>
<comment type="subcellular location">
    <subcellularLocation>
        <location evidence="1 12">Mitochondrion inner membrane</location>
        <topology evidence="1 12">Single-pass membrane protein</topology>
    </subcellularLocation>
</comment>
<keyword evidence="14" id="KW-1185">Reference proteome</keyword>
<keyword evidence="7 12" id="KW-0249">Electron transport</keyword>
<sequence>MANFGTLVYNTFFRRNSIFVGTVFGAAFFFDVGYSKAVDAYFDKINAGKQWKDIRHKYVEEEGDDE</sequence>
<name>A0A5E8C0L7_9ASCO</name>
<keyword evidence="8 12" id="KW-1133">Transmembrane helix</keyword>
<evidence type="ECO:0000256" key="11">
    <source>
        <dbReference type="ARBA" id="ARBA00044247"/>
    </source>
</evidence>
<dbReference type="GeneID" id="43584425"/>
<dbReference type="InterPro" id="IPR036656">
    <property type="entry name" value="QCR9_sf"/>
</dbReference>
<dbReference type="PANTHER" id="PTHR12980:SF0">
    <property type="entry name" value="CYTOCHROME B-C1 COMPLEX SUBUNIT 9"/>
    <property type="match status" value="1"/>
</dbReference>
<keyword evidence="10 12" id="KW-0472">Membrane</keyword>
<dbReference type="InterPro" id="IPR008027">
    <property type="entry name" value="QCR9"/>
</dbReference>
<evidence type="ECO:0000256" key="10">
    <source>
        <dbReference type="ARBA" id="ARBA00023136"/>
    </source>
</evidence>
<evidence type="ECO:0000256" key="3">
    <source>
        <dbReference type="ARBA" id="ARBA00022448"/>
    </source>
</evidence>
<evidence type="ECO:0000313" key="14">
    <source>
        <dbReference type="Proteomes" id="UP000398389"/>
    </source>
</evidence>
<evidence type="ECO:0000256" key="1">
    <source>
        <dbReference type="ARBA" id="ARBA00004434"/>
    </source>
</evidence>
<comment type="subunit">
    <text evidence="12">Component of the ubiquinol-cytochrome c oxidoreductase (cytochrome b-c1 complex, complex III, CIII), a multisubunit enzyme composed of 3 respiratory subunits cytochrome b, cytochrome c1 and Rieske protein, 2 core protein subunits, and additional low-molecular weight protein subunits.</text>
</comment>
<dbReference type="EMBL" id="CABVLU010000004">
    <property type="protein sequence ID" value="VVT57254.1"/>
    <property type="molecule type" value="Genomic_DNA"/>
</dbReference>
<dbReference type="FunFam" id="1.20.5.260:FF:000001">
    <property type="entry name" value="Cytochrome b-c1 complex subunit 9"/>
    <property type="match status" value="1"/>
</dbReference>
<dbReference type="Proteomes" id="UP000398389">
    <property type="component" value="Unassembled WGS sequence"/>
</dbReference>
<dbReference type="RefSeq" id="XP_031856216.1">
    <property type="nucleotide sequence ID" value="XM_032000325.1"/>
</dbReference>
<evidence type="ECO:0000256" key="9">
    <source>
        <dbReference type="ARBA" id="ARBA00023128"/>
    </source>
</evidence>
<dbReference type="Pfam" id="PF05365">
    <property type="entry name" value="UCR_UQCRX_QCR9"/>
    <property type="match status" value="1"/>
</dbReference>
<evidence type="ECO:0000256" key="2">
    <source>
        <dbReference type="ARBA" id="ARBA00007856"/>
    </source>
</evidence>
<dbReference type="Gene3D" id="1.20.5.260">
    <property type="entry name" value="Cytochrome b-c1 complex subunit 9"/>
    <property type="match status" value="1"/>
</dbReference>
<evidence type="ECO:0000256" key="8">
    <source>
        <dbReference type="ARBA" id="ARBA00022989"/>
    </source>
</evidence>
<keyword evidence="6 12" id="KW-0999">Mitochondrion inner membrane</keyword>